<dbReference type="InterPro" id="IPR038765">
    <property type="entry name" value="Papain-like_cys_pep_sf"/>
</dbReference>
<dbReference type="Gramene" id="EFJ20358">
    <property type="protein sequence ID" value="EFJ20358"/>
    <property type="gene ID" value="SELMODRAFT_108591"/>
</dbReference>
<dbReference type="KEGG" id="smo:SELMODRAFT_93307"/>
<dbReference type="GO" id="GO:0006508">
    <property type="term" value="P:proteolysis"/>
    <property type="evidence" value="ECO:0007669"/>
    <property type="project" value="InterPro"/>
</dbReference>
<evidence type="ECO:0000313" key="5">
    <source>
        <dbReference type="EMBL" id="EFJ28338.1"/>
    </source>
</evidence>
<feature type="non-terminal residue" evidence="5">
    <location>
        <position position="1"/>
    </location>
</feature>
<keyword evidence="6" id="KW-1185">Reference proteome</keyword>
<name>D8RGD7_SELML</name>
<dbReference type="Gramene" id="EFJ28338">
    <property type="protein sequence ID" value="EFJ28338"/>
    <property type="gene ID" value="SELMODRAFT_93307"/>
</dbReference>
<accession>D8RGD7</accession>
<dbReference type="STRING" id="88036.D8RGD7"/>
<organism evidence="6">
    <name type="scientific">Selaginella moellendorffii</name>
    <name type="common">Spikemoss</name>
    <dbReference type="NCBI Taxonomy" id="88036"/>
    <lineage>
        <taxon>Eukaryota</taxon>
        <taxon>Viridiplantae</taxon>
        <taxon>Streptophyta</taxon>
        <taxon>Embryophyta</taxon>
        <taxon>Tracheophyta</taxon>
        <taxon>Lycopodiopsida</taxon>
        <taxon>Selaginellales</taxon>
        <taxon>Selaginellaceae</taxon>
        <taxon>Selaginella</taxon>
    </lineage>
</organism>
<dbReference type="Proteomes" id="UP000001514">
    <property type="component" value="Unassembled WGS sequence"/>
</dbReference>
<dbReference type="Pfam" id="PF00112">
    <property type="entry name" value="Peptidase_C1"/>
    <property type="match status" value="1"/>
</dbReference>
<dbReference type="PANTHER" id="PTHR12411">
    <property type="entry name" value="CYSTEINE PROTEASE FAMILY C1-RELATED"/>
    <property type="match status" value="1"/>
</dbReference>
<evidence type="ECO:0000313" key="4">
    <source>
        <dbReference type="EMBL" id="EFJ20358.1"/>
    </source>
</evidence>
<proteinExistence type="inferred from homology"/>
<reference evidence="5 6" key="1">
    <citation type="journal article" date="2011" name="Science">
        <title>The Selaginella genome identifies genetic changes associated with the evolution of vascular plants.</title>
        <authorList>
            <person name="Banks J.A."/>
            <person name="Nishiyama T."/>
            <person name="Hasebe M."/>
            <person name="Bowman J.L."/>
            <person name="Gribskov M."/>
            <person name="dePamphilis C."/>
            <person name="Albert V.A."/>
            <person name="Aono N."/>
            <person name="Aoyama T."/>
            <person name="Ambrose B.A."/>
            <person name="Ashton N.W."/>
            <person name="Axtell M.J."/>
            <person name="Barker E."/>
            <person name="Barker M.S."/>
            <person name="Bennetzen J.L."/>
            <person name="Bonawitz N.D."/>
            <person name="Chapple C."/>
            <person name="Cheng C."/>
            <person name="Correa L.G."/>
            <person name="Dacre M."/>
            <person name="DeBarry J."/>
            <person name="Dreyer I."/>
            <person name="Elias M."/>
            <person name="Engstrom E.M."/>
            <person name="Estelle M."/>
            <person name="Feng L."/>
            <person name="Finet C."/>
            <person name="Floyd S.K."/>
            <person name="Frommer W.B."/>
            <person name="Fujita T."/>
            <person name="Gramzow L."/>
            <person name="Gutensohn M."/>
            <person name="Harholt J."/>
            <person name="Hattori M."/>
            <person name="Heyl A."/>
            <person name="Hirai T."/>
            <person name="Hiwatashi Y."/>
            <person name="Ishikawa M."/>
            <person name="Iwata M."/>
            <person name="Karol K.G."/>
            <person name="Koehler B."/>
            <person name="Kolukisaoglu U."/>
            <person name="Kubo M."/>
            <person name="Kurata T."/>
            <person name="Lalonde S."/>
            <person name="Li K."/>
            <person name="Li Y."/>
            <person name="Litt A."/>
            <person name="Lyons E."/>
            <person name="Manning G."/>
            <person name="Maruyama T."/>
            <person name="Michael T.P."/>
            <person name="Mikami K."/>
            <person name="Miyazaki S."/>
            <person name="Morinaga S."/>
            <person name="Murata T."/>
            <person name="Mueller-Roeber B."/>
            <person name="Nelson D.R."/>
            <person name="Obara M."/>
            <person name="Oguri Y."/>
            <person name="Olmstead R.G."/>
            <person name="Onodera N."/>
            <person name="Petersen B.L."/>
            <person name="Pils B."/>
            <person name="Prigge M."/>
            <person name="Rensing S.A."/>
            <person name="Riano-Pachon D.M."/>
            <person name="Roberts A.W."/>
            <person name="Sato Y."/>
            <person name="Scheller H.V."/>
            <person name="Schulz B."/>
            <person name="Schulz C."/>
            <person name="Shakirov E.V."/>
            <person name="Shibagaki N."/>
            <person name="Shinohara N."/>
            <person name="Shippen D.E."/>
            <person name="Soerensen I."/>
            <person name="Sotooka R."/>
            <person name="Sugimoto N."/>
            <person name="Sugita M."/>
            <person name="Sumikawa N."/>
            <person name="Tanurdzic M."/>
            <person name="Theissen G."/>
            <person name="Ulvskov P."/>
            <person name="Wakazuki S."/>
            <person name="Weng J.K."/>
            <person name="Willats W.W."/>
            <person name="Wipf D."/>
            <person name="Wolf P.G."/>
            <person name="Yang L."/>
            <person name="Zimmer A.D."/>
            <person name="Zhu Q."/>
            <person name="Mitros T."/>
            <person name="Hellsten U."/>
            <person name="Loque D."/>
            <person name="Otillar R."/>
            <person name="Salamov A."/>
            <person name="Schmutz J."/>
            <person name="Shapiro H."/>
            <person name="Lindquist E."/>
            <person name="Lucas S."/>
            <person name="Rokhsar D."/>
            <person name="Grigoriev I.V."/>
        </authorList>
    </citation>
    <scope>NUCLEOTIDE SEQUENCE [LARGE SCALE GENOMIC DNA]</scope>
</reference>
<dbReference type="PROSITE" id="PS00640">
    <property type="entry name" value="THIOL_PROTEASE_ASN"/>
    <property type="match status" value="1"/>
</dbReference>
<keyword evidence="2" id="KW-1015">Disulfide bond</keyword>
<dbReference type="GO" id="GO:0008234">
    <property type="term" value="F:cysteine-type peptidase activity"/>
    <property type="evidence" value="ECO:0007669"/>
    <property type="project" value="InterPro"/>
</dbReference>
<dbReference type="SUPFAM" id="SSF54001">
    <property type="entry name" value="Cysteine proteinases"/>
    <property type="match status" value="1"/>
</dbReference>
<protein>
    <recommendedName>
        <fullName evidence="3">Peptidase C1A papain C-terminal domain-containing protein</fullName>
    </recommendedName>
</protein>
<feature type="domain" description="Peptidase C1A papain C-terminal" evidence="3">
    <location>
        <begin position="4"/>
        <end position="56"/>
    </location>
</feature>
<dbReference type="EMBL" id="GL377602">
    <property type="protein sequence ID" value="EFJ20358.1"/>
    <property type="molecule type" value="Genomic_DNA"/>
</dbReference>
<gene>
    <name evidence="4" type="ORF">SELMODRAFT_108591</name>
    <name evidence="5" type="ORF">SELMODRAFT_93307</name>
</gene>
<dbReference type="AlphaFoldDB" id="D8RGD7"/>
<dbReference type="KEGG" id="smo:SELMODRAFT_108591"/>
<dbReference type="PROSITE" id="PS00639">
    <property type="entry name" value="THIOL_PROTEASE_HIS"/>
    <property type="match status" value="1"/>
</dbReference>
<sequence length="61" mass="6775">ICPGEMDHAVLLVGYGTEDGVPYWTLKNSWADKFGEDGYFRLCRGFGACDMKVTTISAYSM</sequence>
<comment type="similarity">
    <text evidence="1">Belongs to the peptidase C1 family.</text>
</comment>
<dbReference type="Gene3D" id="3.90.70.10">
    <property type="entry name" value="Cysteine proteinases"/>
    <property type="match status" value="1"/>
</dbReference>
<evidence type="ECO:0000256" key="1">
    <source>
        <dbReference type="ARBA" id="ARBA00008455"/>
    </source>
</evidence>
<dbReference type="HOGENOM" id="CLU_012184_8_4_1"/>
<dbReference type="EMBL" id="GL377579">
    <property type="protein sequence ID" value="EFJ28338.1"/>
    <property type="molecule type" value="Genomic_DNA"/>
</dbReference>
<dbReference type="InterPro" id="IPR025661">
    <property type="entry name" value="Pept_asp_AS"/>
</dbReference>
<dbReference type="InParanoid" id="D8RGD7"/>
<evidence type="ECO:0000259" key="3">
    <source>
        <dbReference type="Pfam" id="PF00112"/>
    </source>
</evidence>
<dbReference type="InterPro" id="IPR025660">
    <property type="entry name" value="Pept_his_AS"/>
</dbReference>
<dbReference type="InterPro" id="IPR013128">
    <property type="entry name" value="Peptidase_C1A"/>
</dbReference>
<dbReference type="InterPro" id="IPR000668">
    <property type="entry name" value="Peptidase_C1A_C"/>
</dbReference>
<evidence type="ECO:0000256" key="2">
    <source>
        <dbReference type="ARBA" id="ARBA00023157"/>
    </source>
</evidence>
<evidence type="ECO:0000313" key="6">
    <source>
        <dbReference type="Proteomes" id="UP000001514"/>
    </source>
</evidence>
<dbReference type="eggNOG" id="KOG1542">
    <property type="taxonomic scope" value="Eukaryota"/>
</dbReference>